<dbReference type="STRING" id="529709.PYCH_14150"/>
<keyword evidence="3" id="KW-1185">Reference proteome</keyword>
<dbReference type="OrthoDB" id="99646at2157"/>
<evidence type="ECO:0000313" key="3">
    <source>
        <dbReference type="Proteomes" id="UP000008386"/>
    </source>
</evidence>
<keyword evidence="1" id="KW-0472">Membrane</keyword>
<feature type="transmembrane region" description="Helical" evidence="1">
    <location>
        <begin position="67"/>
        <end position="91"/>
    </location>
</feature>
<dbReference type="KEGG" id="pya:PYCH_14150"/>
<keyword evidence="1" id="KW-0812">Transmembrane</keyword>
<feature type="transmembrane region" description="Helical" evidence="1">
    <location>
        <begin position="6"/>
        <end position="24"/>
    </location>
</feature>
<accession>F8AG31</accession>
<reference evidence="2 3" key="1">
    <citation type="journal article" date="2011" name="J. Bacteriol.">
        <title>Complete genome sequence of the obligate piezophilic hyperthermophilic archaeon Pyrococcus yayanosii CH1.</title>
        <authorList>
            <person name="Jun X."/>
            <person name="Lupeng L."/>
            <person name="Minjuan X."/>
            <person name="Oger P."/>
            <person name="Fengping W."/>
            <person name="Jebbar M."/>
            <person name="Xiang X."/>
        </authorList>
    </citation>
    <scope>NUCLEOTIDE SEQUENCE [LARGE SCALE GENOMIC DNA]</scope>
    <source>
        <strain evidence="3">CH1 / JCM 16557</strain>
    </source>
</reference>
<dbReference type="eggNOG" id="arCOG07168">
    <property type="taxonomic scope" value="Archaea"/>
</dbReference>
<sequence length="119" mass="12826">MNTNSAIQLLIFVLIAGFFAKTAWGMITKEAAFFGALAGITMHWLLTNKGNKNVVYIRPLSAGWRVLIYDILLCTFLISLAQQAGSFSALFDALKNNVQNLALLLSLIGGIGIDYSVGG</sequence>
<keyword evidence="1" id="KW-1133">Transmembrane helix</keyword>
<dbReference type="AlphaFoldDB" id="F8AG31"/>
<organism evidence="2 3">
    <name type="scientific">Pyrococcus yayanosii (strain CH1 / JCM 16557)</name>
    <dbReference type="NCBI Taxonomy" id="529709"/>
    <lineage>
        <taxon>Archaea</taxon>
        <taxon>Methanobacteriati</taxon>
        <taxon>Methanobacteriota</taxon>
        <taxon>Thermococci</taxon>
        <taxon>Thermococcales</taxon>
        <taxon>Thermococcaceae</taxon>
        <taxon>Pyrococcus</taxon>
    </lineage>
</organism>
<dbReference type="HOGENOM" id="CLU_2056176_0_0_2"/>
<evidence type="ECO:0000313" key="2">
    <source>
        <dbReference type="EMBL" id="AEH25085.1"/>
    </source>
</evidence>
<proteinExistence type="predicted"/>
<feature type="transmembrane region" description="Helical" evidence="1">
    <location>
        <begin position="31"/>
        <end position="47"/>
    </location>
</feature>
<dbReference type="RefSeq" id="WP_013906141.1">
    <property type="nucleotide sequence ID" value="NC_015680.1"/>
</dbReference>
<name>F8AG31_PYRYC</name>
<dbReference type="EMBL" id="CP002779">
    <property type="protein sequence ID" value="AEH25085.1"/>
    <property type="molecule type" value="Genomic_DNA"/>
</dbReference>
<feature type="transmembrane region" description="Helical" evidence="1">
    <location>
        <begin position="98"/>
        <end position="117"/>
    </location>
</feature>
<evidence type="ECO:0000256" key="1">
    <source>
        <dbReference type="SAM" id="Phobius"/>
    </source>
</evidence>
<protein>
    <submittedName>
        <fullName evidence="2">Uncharacterized protein</fullName>
    </submittedName>
</protein>
<dbReference type="Proteomes" id="UP000008386">
    <property type="component" value="Chromosome"/>
</dbReference>
<gene>
    <name evidence="2" type="ordered locus">PYCH_14150</name>
</gene>
<dbReference type="GeneID" id="10837986"/>